<dbReference type="EMBL" id="OV651827">
    <property type="protein sequence ID" value="CAH1103783.1"/>
    <property type="molecule type" value="Genomic_DNA"/>
</dbReference>
<keyword evidence="2" id="KW-1185">Reference proteome</keyword>
<dbReference type="Proteomes" id="UP001153636">
    <property type="component" value="Chromosome 15"/>
</dbReference>
<dbReference type="OrthoDB" id="10033706at2759"/>
<reference evidence="1" key="1">
    <citation type="submission" date="2022-01" db="EMBL/GenBank/DDBJ databases">
        <authorList>
            <person name="King R."/>
        </authorList>
    </citation>
    <scope>NUCLEOTIDE SEQUENCE</scope>
</reference>
<gene>
    <name evidence="1" type="ORF">PSYICH_LOCUS4779</name>
</gene>
<proteinExistence type="predicted"/>
<evidence type="ECO:0000313" key="1">
    <source>
        <dbReference type="EMBL" id="CAH1103783.1"/>
    </source>
</evidence>
<dbReference type="AlphaFoldDB" id="A0A9P0CPB0"/>
<organism evidence="1 2">
    <name type="scientific">Psylliodes chrysocephalus</name>
    <dbReference type="NCBI Taxonomy" id="3402493"/>
    <lineage>
        <taxon>Eukaryota</taxon>
        <taxon>Metazoa</taxon>
        <taxon>Ecdysozoa</taxon>
        <taxon>Arthropoda</taxon>
        <taxon>Hexapoda</taxon>
        <taxon>Insecta</taxon>
        <taxon>Pterygota</taxon>
        <taxon>Neoptera</taxon>
        <taxon>Endopterygota</taxon>
        <taxon>Coleoptera</taxon>
        <taxon>Polyphaga</taxon>
        <taxon>Cucujiformia</taxon>
        <taxon>Chrysomeloidea</taxon>
        <taxon>Chrysomelidae</taxon>
        <taxon>Galerucinae</taxon>
        <taxon>Alticini</taxon>
        <taxon>Psylliodes</taxon>
    </lineage>
</organism>
<name>A0A9P0CPB0_9CUCU</name>
<protein>
    <submittedName>
        <fullName evidence="1">Uncharacterized protein</fullName>
    </submittedName>
</protein>
<evidence type="ECO:0000313" key="2">
    <source>
        <dbReference type="Proteomes" id="UP001153636"/>
    </source>
</evidence>
<accession>A0A9P0CPB0</accession>
<sequence>MTSKIQIYNELSQPTLGIEQLKEFFDWMDMEWSELLRHAVNRRLSLLPAVDQLLRNFTAIKSYFLSKNHVALHLRMFFEDDLSEAYLGFIQNIFQVFQPALKKLQGDEPIILELYKIMNNIKISLTERRNEKFYGSIARSIMKNCDRVNDVKRFNREADNFWKTAIE</sequence>